<keyword evidence="4" id="KW-1185">Reference proteome</keyword>
<organism evidence="2 4">
    <name type="scientific">Rhipicephalus microplus</name>
    <name type="common">Cattle tick</name>
    <name type="synonym">Boophilus microplus</name>
    <dbReference type="NCBI Taxonomy" id="6941"/>
    <lineage>
        <taxon>Eukaryota</taxon>
        <taxon>Metazoa</taxon>
        <taxon>Ecdysozoa</taxon>
        <taxon>Arthropoda</taxon>
        <taxon>Chelicerata</taxon>
        <taxon>Arachnida</taxon>
        <taxon>Acari</taxon>
        <taxon>Parasitiformes</taxon>
        <taxon>Ixodida</taxon>
        <taxon>Ixodoidea</taxon>
        <taxon>Ixodidae</taxon>
        <taxon>Rhipicephalinae</taxon>
        <taxon>Rhipicephalus</taxon>
        <taxon>Boophilus</taxon>
    </lineage>
</organism>
<name>A0A9J6D1R5_RHIMP</name>
<reference evidence="2" key="2">
    <citation type="submission" date="2021-09" db="EMBL/GenBank/DDBJ databases">
        <authorList>
            <person name="Jia N."/>
            <person name="Wang J."/>
            <person name="Shi W."/>
            <person name="Du L."/>
            <person name="Sun Y."/>
            <person name="Zhan W."/>
            <person name="Jiang J."/>
            <person name="Wang Q."/>
            <person name="Zhang B."/>
            <person name="Ji P."/>
            <person name="Sakyi L.B."/>
            <person name="Cui X."/>
            <person name="Yuan T."/>
            <person name="Jiang B."/>
            <person name="Yang W."/>
            <person name="Lam T.T.-Y."/>
            <person name="Chang Q."/>
            <person name="Ding S."/>
            <person name="Wang X."/>
            <person name="Zhu J."/>
            <person name="Ruan X."/>
            <person name="Zhao L."/>
            <person name="Wei J."/>
            <person name="Que T."/>
            <person name="Du C."/>
            <person name="Cheng J."/>
            <person name="Dai P."/>
            <person name="Han X."/>
            <person name="Huang E."/>
            <person name="Gao Y."/>
            <person name="Liu J."/>
            <person name="Shao H."/>
            <person name="Ye R."/>
            <person name="Li L."/>
            <person name="Wei W."/>
            <person name="Wang X."/>
            <person name="Wang C."/>
            <person name="Huo Q."/>
            <person name="Li W."/>
            <person name="Guo W."/>
            <person name="Chen H."/>
            <person name="Chen S."/>
            <person name="Zhou L."/>
            <person name="Zhou L."/>
            <person name="Ni X."/>
            <person name="Tian J."/>
            <person name="Zhou Y."/>
            <person name="Sheng Y."/>
            <person name="Liu T."/>
            <person name="Pan Y."/>
            <person name="Xia L."/>
            <person name="Li J."/>
            <person name="Zhao F."/>
            <person name="Cao W."/>
        </authorList>
    </citation>
    <scope>NUCLEOTIDE SEQUENCE</scope>
    <source>
        <strain evidence="2">Rmic-2018</strain>
        <tissue evidence="2">Larvae</tissue>
    </source>
</reference>
<dbReference type="VEuPathDB" id="VectorBase:LOC119164207"/>
<feature type="region of interest" description="Disordered" evidence="1">
    <location>
        <begin position="13"/>
        <end position="169"/>
    </location>
</feature>
<reference evidence="2" key="1">
    <citation type="journal article" date="2020" name="Cell">
        <title>Large-Scale Comparative Analyses of Tick Genomes Elucidate Their Genetic Diversity and Vector Capacities.</title>
        <authorList>
            <consortium name="Tick Genome and Microbiome Consortium (TIGMIC)"/>
            <person name="Jia N."/>
            <person name="Wang J."/>
            <person name="Shi W."/>
            <person name="Du L."/>
            <person name="Sun Y."/>
            <person name="Zhan W."/>
            <person name="Jiang J.F."/>
            <person name="Wang Q."/>
            <person name="Zhang B."/>
            <person name="Ji P."/>
            <person name="Bell-Sakyi L."/>
            <person name="Cui X.M."/>
            <person name="Yuan T.T."/>
            <person name="Jiang B.G."/>
            <person name="Yang W.F."/>
            <person name="Lam T.T."/>
            <person name="Chang Q.C."/>
            <person name="Ding S.J."/>
            <person name="Wang X.J."/>
            <person name="Zhu J.G."/>
            <person name="Ruan X.D."/>
            <person name="Zhao L."/>
            <person name="Wei J.T."/>
            <person name="Ye R.Z."/>
            <person name="Que T.C."/>
            <person name="Du C.H."/>
            <person name="Zhou Y.H."/>
            <person name="Cheng J.X."/>
            <person name="Dai P.F."/>
            <person name="Guo W.B."/>
            <person name="Han X.H."/>
            <person name="Huang E.J."/>
            <person name="Li L.F."/>
            <person name="Wei W."/>
            <person name="Gao Y.C."/>
            <person name="Liu J.Z."/>
            <person name="Shao H.Z."/>
            <person name="Wang X."/>
            <person name="Wang C.C."/>
            <person name="Yang T.C."/>
            <person name="Huo Q.B."/>
            <person name="Li W."/>
            <person name="Chen H.Y."/>
            <person name="Chen S.E."/>
            <person name="Zhou L.G."/>
            <person name="Ni X.B."/>
            <person name="Tian J.H."/>
            <person name="Sheng Y."/>
            <person name="Liu T."/>
            <person name="Pan Y.S."/>
            <person name="Xia L.Y."/>
            <person name="Li J."/>
            <person name="Zhao F."/>
            <person name="Cao W.C."/>
        </authorList>
    </citation>
    <scope>NUCLEOTIDE SEQUENCE</scope>
    <source>
        <strain evidence="2">Rmic-2018</strain>
    </source>
</reference>
<feature type="compositionally biased region" description="Basic and acidic residues" evidence="1">
    <location>
        <begin position="82"/>
        <end position="104"/>
    </location>
</feature>
<proteinExistence type="predicted"/>
<gene>
    <name evidence="3" type="ORF">HPB51_008015</name>
    <name evidence="2" type="ORF">HPB51_026788</name>
</gene>
<dbReference type="EMBL" id="JABSTU010001651">
    <property type="protein sequence ID" value="KAH7985627.1"/>
    <property type="molecule type" value="Genomic_DNA"/>
</dbReference>
<dbReference type="Proteomes" id="UP000821866">
    <property type="component" value="Chromosome 2"/>
</dbReference>
<sequence>MSECVRTYARVAGPVGSNDTSELPMDEADSEAAARVQAERATVDSVPAEQISGERAHVKSTNLKAEDTVLVKNDSSEALQTQEDKSNVTEEVSREAVEEMDISKEGTTTNKQSQEGAEGKSEATDPSSPNEHPAKAAPLRRPIVRRRPNIPQDRKPTATMIPPLSPPVM</sequence>
<dbReference type="EMBL" id="JABSTU010000004">
    <property type="protein sequence ID" value="KAH8033149.1"/>
    <property type="molecule type" value="Genomic_DNA"/>
</dbReference>
<accession>A0A9J6D1R5</accession>
<protein>
    <submittedName>
        <fullName evidence="2">Uncharacterized protein</fullName>
    </submittedName>
</protein>
<evidence type="ECO:0000256" key="1">
    <source>
        <dbReference type="SAM" id="MobiDB-lite"/>
    </source>
</evidence>
<evidence type="ECO:0000313" key="2">
    <source>
        <dbReference type="EMBL" id="KAH7985627.1"/>
    </source>
</evidence>
<evidence type="ECO:0000313" key="3">
    <source>
        <dbReference type="EMBL" id="KAH8033149.1"/>
    </source>
</evidence>
<comment type="caution">
    <text evidence="2">The sequence shown here is derived from an EMBL/GenBank/DDBJ whole genome shotgun (WGS) entry which is preliminary data.</text>
</comment>
<dbReference type="AlphaFoldDB" id="A0A9J6D1R5"/>
<feature type="compositionally biased region" description="Polar residues" evidence="1">
    <location>
        <begin position="105"/>
        <end position="115"/>
    </location>
</feature>
<evidence type="ECO:0000313" key="4">
    <source>
        <dbReference type="Proteomes" id="UP000821866"/>
    </source>
</evidence>